<keyword evidence="2" id="KW-0812">Transmembrane</keyword>
<protein>
    <recommendedName>
        <fullName evidence="5">DUF4834 domain-containing protein</fullName>
    </recommendedName>
</protein>
<keyword evidence="2" id="KW-0472">Membrane</keyword>
<evidence type="ECO:0000256" key="2">
    <source>
        <dbReference type="SAM" id="Phobius"/>
    </source>
</evidence>
<proteinExistence type="predicted"/>
<dbReference type="InterPro" id="IPR032272">
    <property type="entry name" value="DUF4834"/>
</dbReference>
<dbReference type="AlphaFoldDB" id="A0A127VJ40"/>
<dbReference type="KEGG" id="pcm:AY601_4497"/>
<organism evidence="3 4">
    <name type="scientific">Pedobacter cryoconitis</name>
    <dbReference type="NCBI Taxonomy" id="188932"/>
    <lineage>
        <taxon>Bacteria</taxon>
        <taxon>Pseudomonadati</taxon>
        <taxon>Bacteroidota</taxon>
        <taxon>Sphingobacteriia</taxon>
        <taxon>Sphingobacteriales</taxon>
        <taxon>Sphingobacteriaceae</taxon>
        <taxon>Pedobacter</taxon>
    </lineage>
</organism>
<keyword evidence="2" id="KW-1133">Transmembrane helix</keyword>
<dbReference type="PATRIC" id="fig|188932.3.peg.4662"/>
<evidence type="ECO:0008006" key="5">
    <source>
        <dbReference type="Google" id="ProtNLM"/>
    </source>
</evidence>
<reference evidence="3 4" key="1">
    <citation type="submission" date="2016-03" db="EMBL/GenBank/DDBJ databases">
        <title>Complete genome sequence of Pedobacter cryoconitis PAMC 27485.</title>
        <authorList>
            <person name="Lee J."/>
            <person name="Kim O.-S."/>
        </authorList>
    </citation>
    <scope>NUCLEOTIDE SEQUENCE [LARGE SCALE GENOMIC DNA]</scope>
    <source>
        <strain evidence="3 4">PAMC 27485</strain>
    </source>
</reference>
<accession>A0A127VJ40</accession>
<evidence type="ECO:0000256" key="1">
    <source>
        <dbReference type="SAM" id="MobiDB-lite"/>
    </source>
</evidence>
<dbReference type="EMBL" id="CP014504">
    <property type="protein sequence ID" value="AMQ01337.1"/>
    <property type="molecule type" value="Genomic_DNA"/>
</dbReference>
<evidence type="ECO:0000313" key="3">
    <source>
        <dbReference type="EMBL" id="AMQ01337.1"/>
    </source>
</evidence>
<feature type="compositionally biased region" description="Low complexity" evidence="1">
    <location>
        <begin position="39"/>
        <end position="53"/>
    </location>
</feature>
<feature type="region of interest" description="Disordered" evidence="1">
    <location>
        <begin position="39"/>
        <end position="90"/>
    </location>
</feature>
<feature type="transmembrane region" description="Helical" evidence="2">
    <location>
        <begin position="6"/>
        <end position="29"/>
    </location>
</feature>
<evidence type="ECO:0000313" key="4">
    <source>
        <dbReference type="Proteomes" id="UP000071561"/>
    </source>
</evidence>
<gene>
    <name evidence="3" type="ORF">AY601_4497</name>
</gene>
<feature type="compositionally biased region" description="Basic and acidic residues" evidence="1">
    <location>
        <begin position="79"/>
        <end position="90"/>
    </location>
</feature>
<dbReference type="RefSeq" id="WP_068405294.1">
    <property type="nucleotide sequence ID" value="NZ_CP014504.1"/>
</dbReference>
<dbReference type="OrthoDB" id="799376at2"/>
<dbReference type="Pfam" id="PF16118">
    <property type="entry name" value="DUF4834"/>
    <property type="match status" value="1"/>
</dbReference>
<dbReference type="Proteomes" id="UP000071561">
    <property type="component" value="Chromosome"/>
</dbReference>
<sequence length="90" mass="10411">MGLIKFLFFTILILWIIRLLLRLVFPMVVKSIFGKMQQQSSGYTGQQQQQQQQRYSAKPEGSLSIDYVPPQPKQGNADKLGDFVDYEEIK</sequence>
<keyword evidence="4" id="KW-1185">Reference proteome</keyword>
<name>A0A127VJ40_9SPHI</name>